<keyword evidence="2" id="KW-0378">Hydrolase</keyword>
<dbReference type="AlphaFoldDB" id="M2XBR9"/>
<dbReference type="InterPro" id="IPR023635">
    <property type="entry name" value="Peptide_deformylase"/>
</dbReference>
<comment type="cofactor">
    <cofactor evidence="2">
        <name>Fe(2+)</name>
        <dbReference type="ChEBI" id="CHEBI:29033"/>
    </cofactor>
    <text evidence="2">Binds 1 Fe(2+) ion.</text>
</comment>
<feature type="binding site" evidence="2">
    <location>
        <position position="134"/>
    </location>
    <ligand>
        <name>Fe cation</name>
        <dbReference type="ChEBI" id="CHEBI:24875"/>
    </ligand>
</feature>
<dbReference type="PRINTS" id="PR01576">
    <property type="entry name" value="PDEFORMYLASE"/>
</dbReference>
<dbReference type="NCBIfam" id="TIGR00079">
    <property type="entry name" value="pept_deformyl"/>
    <property type="match status" value="1"/>
</dbReference>
<dbReference type="EMBL" id="ANHZ02000014">
    <property type="protein sequence ID" value="EME36501.1"/>
    <property type="molecule type" value="Genomic_DNA"/>
</dbReference>
<evidence type="ECO:0000256" key="2">
    <source>
        <dbReference type="HAMAP-Rule" id="MF_00163"/>
    </source>
</evidence>
<accession>M2XBR9</accession>
<keyword evidence="2" id="KW-0408">Iron</keyword>
<keyword evidence="2" id="KW-0648">Protein biosynthesis</keyword>
<dbReference type="Proteomes" id="UP000009877">
    <property type="component" value="Unassembled WGS sequence"/>
</dbReference>
<organism evidence="3 4">
    <name type="scientific">Kocuria palustris PEL</name>
    <dbReference type="NCBI Taxonomy" id="1236550"/>
    <lineage>
        <taxon>Bacteria</taxon>
        <taxon>Bacillati</taxon>
        <taxon>Actinomycetota</taxon>
        <taxon>Actinomycetes</taxon>
        <taxon>Micrococcales</taxon>
        <taxon>Micrococcaceae</taxon>
        <taxon>Kocuria</taxon>
    </lineage>
</organism>
<dbReference type="STRING" id="71999.KPaMU14_06860"/>
<keyword evidence="2" id="KW-0479">Metal-binding</keyword>
<comment type="similarity">
    <text evidence="1 2">Belongs to the polypeptide deformylase family.</text>
</comment>
<dbReference type="Pfam" id="PF01327">
    <property type="entry name" value="Pep_deformylase"/>
    <property type="match status" value="1"/>
</dbReference>
<dbReference type="PANTHER" id="PTHR10458">
    <property type="entry name" value="PEPTIDE DEFORMYLASE"/>
    <property type="match status" value="1"/>
</dbReference>
<feature type="binding site" evidence="2">
    <location>
        <position position="130"/>
    </location>
    <ligand>
        <name>Fe cation</name>
        <dbReference type="ChEBI" id="CHEBI:24875"/>
    </ligand>
</feature>
<dbReference type="CDD" id="cd00487">
    <property type="entry name" value="Pep_deformylase"/>
    <property type="match status" value="1"/>
</dbReference>
<sequence length="182" mass="20234">MSVRPIRTIGDPILRSAADPVRRFDDDLRTLVADMFETMRDVEGVGLAAPQIGVGLQIFVYEIGEDSGVFINPRIELGDEMQEGGEGCLSVPGLGFDTPRRQRARVSGLDEHGQEHEAEAMGLLARCFQHEHDHLQGTLYVNRLEGEARREAWRRIRAEDYARTVAEVRQERAGTLGSSFGG</sequence>
<dbReference type="RefSeq" id="WP_006214909.1">
    <property type="nucleotide sequence ID" value="NZ_ANHZ02000014.1"/>
</dbReference>
<dbReference type="GO" id="GO:0006412">
    <property type="term" value="P:translation"/>
    <property type="evidence" value="ECO:0007669"/>
    <property type="project" value="UniProtKB-UniRule"/>
</dbReference>
<comment type="caution">
    <text evidence="3">The sequence shown here is derived from an EMBL/GenBank/DDBJ whole genome shotgun (WGS) entry which is preliminary data.</text>
</comment>
<reference evidence="3 4" key="1">
    <citation type="journal article" date="2014" name="Genome Announc.">
        <title>Draft Genome Sequence of Kocuria palustris PEL.</title>
        <authorList>
            <person name="Sharma G."/>
            <person name="Khatri I."/>
            <person name="Subramanian S."/>
        </authorList>
    </citation>
    <scope>NUCLEOTIDE SEQUENCE [LARGE SCALE GENOMIC DNA]</scope>
    <source>
        <strain evidence="3 4">PEL</strain>
    </source>
</reference>
<dbReference type="SUPFAM" id="SSF56420">
    <property type="entry name" value="Peptide deformylase"/>
    <property type="match status" value="1"/>
</dbReference>
<dbReference type="PIRSF" id="PIRSF004749">
    <property type="entry name" value="Pep_def"/>
    <property type="match status" value="1"/>
</dbReference>
<dbReference type="GO" id="GO:0046872">
    <property type="term" value="F:metal ion binding"/>
    <property type="evidence" value="ECO:0007669"/>
    <property type="project" value="UniProtKB-KW"/>
</dbReference>
<evidence type="ECO:0000313" key="4">
    <source>
        <dbReference type="Proteomes" id="UP000009877"/>
    </source>
</evidence>
<dbReference type="EC" id="3.5.1.88" evidence="2"/>
<dbReference type="NCBIfam" id="NF001159">
    <property type="entry name" value="PRK00150.1-3"/>
    <property type="match status" value="1"/>
</dbReference>
<gene>
    <name evidence="2" type="primary">def</name>
    <name evidence="3" type="ORF">C884_00488</name>
</gene>
<comment type="function">
    <text evidence="2">Removes the formyl group from the N-terminal Met of newly synthesized proteins. Requires at least a dipeptide for an efficient rate of reaction. N-terminal L-methionine is a prerequisite for activity but the enzyme has broad specificity at other positions.</text>
</comment>
<evidence type="ECO:0000313" key="3">
    <source>
        <dbReference type="EMBL" id="EME36501.1"/>
    </source>
</evidence>
<feature type="binding site" evidence="2">
    <location>
        <position position="88"/>
    </location>
    <ligand>
        <name>Fe cation</name>
        <dbReference type="ChEBI" id="CHEBI:24875"/>
    </ligand>
</feature>
<dbReference type="GO" id="GO:0042586">
    <property type="term" value="F:peptide deformylase activity"/>
    <property type="evidence" value="ECO:0007669"/>
    <property type="project" value="UniProtKB-UniRule"/>
</dbReference>
<name>M2XBR9_9MICC</name>
<keyword evidence="4" id="KW-1185">Reference proteome</keyword>
<dbReference type="Gene3D" id="3.90.45.10">
    <property type="entry name" value="Peptide deformylase"/>
    <property type="match status" value="1"/>
</dbReference>
<dbReference type="PANTHER" id="PTHR10458:SF22">
    <property type="entry name" value="PEPTIDE DEFORMYLASE"/>
    <property type="match status" value="1"/>
</dbReference>
<evidence type="ECO:0000256" key="1">
    <source>
        <dbReference type="ARBA" id="ARBA00010759"/>
    </source>
</evidence>
<dbReference type="InterPro" id="IPR036821">
    <property type="entry name" value="Peptide_deformylase_sf"/>
</dbReference>
<dbReference type="HAMAP" id="MF_00163">
    <property type="entry name" value="Pep_deformylase"/>
    <property type="match status" value="1"/>
</dbReference>
<feature type="active site" evidence="2">
    <location>
        <position position="131"/>
    </location>
</feature>
<protein>
    <recommendedName>
        <fullName evidence="2">Peptide deformylase</fullName>
        <shortName evidence="2">PDF</shortName>
        <ecNumber evidence="2">3.5.1.88</ecNumber>
    </recommendedName>
    <alternativeName>
        <fullName evidence="2">Polypeptide deformylase</fullName>
    </alternativeName>
</protein>
<proteinExistence type="inferred from homology"/>
<comment type="catalytic activity">
    <reaction evidence="2">
        <text>N-terminal N-formyl-L-methionyl-[peptide] + H2O = N-terminal L-methionyl-[peptide] + formate</text>
        <dbReference type="Rhea" id="RHEA:24420"/>
        <dbReference type="Rhea" id="RHEA-COMP:10639"/>
        <dbReference type="Rhea" id="RHEA-COMP:10640"/>
        <dbReference type="ChEBI" id="CHEBI:15377"/>
        <dbReference type="ChEBI" id="CHEBI:15740"/>
        <dbReference type="ChEBI" id="CHEBI:49298"/>
        <dbReference type="ChEBI" id="CHEBI:64731"/>
        <dbReference type="EC" id="3.5.1.88"/>
    </reaction>
</comment>